<dbReference type="PRINTS" id="PR00413">
    <property type="entry name" value="HADHALOGNASE"/>
</dbReference>
<accession>A0A3G2E9T9</accession>
<dbReference type="AlphaFoldDB" id="A0A3G2E9T9"/>
<sequence>MKTIRGVLWDNDGVLVDTEQLFYESNRDLLLPYGIDLTPKQFFDWFLDNNYGAWHLLLGQGHSIELVERLRAERTELFAQRLRQAGQLAIPGIGQVLAALRPHVAMGVVTSAYEQHFRISHAATGLLSHFDFVLTREMYGESKPAPDGYQLGLQRLGLAAADCVAVEDSPRGLRAARAAGLECIVVRNPMNCHHAFDDAFCVVDSNAELGEVLASFVPGMAPARPLPARKLEVFL</sequence>
<name>A0A3G2E9T9_9BURK</name>
<dbReference type="Gene3D" id="1.10.150.240">
    <property type="entry name" value="Putative phosphatase, domain 2"/>
    <property type="match status" value="1"/>
</dbReference>
<dbReference type="Proteomes" id="UP000279594">
    <property type="component" value="Chromosome"/>
</dbReference>
<gene>
    <name evidence="1" type="ORF">D9M09_15300</name>
</gene>
<protein>
    <submittedName>
        <fullName evidence="1">HAD family phosphatase</fullName>
    </submittedName>
</protein>
<dbReference type="InterPro" id="IPR041492">
    <property type="entry name" value="HAD_2"/>
</dbReference>
<organism evidence="1 2">
    <name type="scientific">Janthinobacterium agaricidamnosum</name>
    <dbReference type="NCBI Taxonomy" id="55508"/>
    <lineage>
        <taxon>Bacteria</taxon>
        <taxon>Pseudomonadati</taxon>
        <taxon>Pseudomonadota</taxon>
        <taxon>Betaproteobacteria</taxon>
        <taxon>Burkholderiales</taxon>
        <taxon>Oxalobacteraceae</taxon>
        <taxon>Janthinobacterium</taxon>
    </lineage>
</organism>
<dbReference type="GO" id="GO:0050308">
    <property type="term" value="F:sugar-phosphatase activity"/>
    <property type="evidence" value="ECO:0007669"/>
    <property type="project" value="TreeGrafter"/>
</dbReference>
<dbReference type="PANTHER" id="PTHR43481">
    <property type="entry name" value="FRUCTOSE-1-PHOSPHATE PHOSPHATASE"/>
    <property type="match status" value="1"/>
</dbReference>
<dbReference type="InterPro" id="IPR006439">
    <property type="entry name" value="HAD-SF_hydro_IA"/>
</dbReference>
<dbReference type="SFLD" id="SFLDG01129">
    <property type="entry name" value="C1.5:_HAD__Beta-PGM__Phosphata"/>
    <property type="match status" value="1"/>
</dbReference>
<proteinExistence type="predicted"/>
<dbReference type="NCBIfam" id="TIGR01509">
    <property type="entry name" value="HAD-SF-IA-v3"/>
    <property type="match status" value="1"/>
</dbReference>
<dbReference type="CDD" id="cd07505">
    <property type="entry name" value="HAD_BPGM-like"/>
    <property type="match status" value="1"/>
</dbReference>
<evidence type="ECO:0000313" key="2">
    <source>
        <dbReference type="Proteomes" id="UP000279594"/>
    </source>
</evidence>
<dbReference type="SUPFAM" id="SSF56784">
    <property type="entry name" value="HAD-like"/>
    <property type="match status" value="1"/>
</dbReference>
<dbReference type="Gene3D" id="3.40.50.1000">
    <property type="entry name" value="HAD superfamily/HAD-like"/>
    <property type="match status" value="1"/>
</dbReference>
<dbReference type="InterPro" id="IPR051806">
    <property type="entry name" value="HAD-like_SPP"/>
</dbReference>
<keyword evidence="2" id="KW-1185">Reference proteome</keyword>
<dbReference type="Pfam" id="PF13419">
    <property type="entry name" value="HAD_2"/>
    <property type="match status" value="1"/>
</dbReference>
<reference evidence="1 2" key="1">
    <citation type="submission" date="2018-10" db="EMBL/GenBank/DDBJ databases">
        <title>Effects of UV and annual dynamics of microbial communities in freshwater RAS systems.</title>
        <authorList>
            <person name="Bekkelund A.K."/>
            <person name="Hansen B.R."/>
            <person name="Stokken H."/>
            <person name="Eriksen B.F."/>
            <person name="Kashulin N.A."/>
        </authorList>
    </citation>
    <scope>NUCLEOTIDE SEQUENCE [LARGE SCALE GENOMIC DNA]</scope>
    <source>
        <strain evidence="1 2">BHSEK</strain>
    </source>
</reference>
<dbReference type="EMBL" id="CP033019">
    <property type="protein sequence ID" value="AYM77011.1"/>
    <property type="molecule type" value="Genomic_DNA"/>
</dbReference>
<dbReference type="RefSeq" id="WP_121669791.1">
    <property type="nucleotide sequence ID" value="NZ_CP033019.1"/>
</dbReference>
<dbReference type="SFLD" id="SFLDS00003">
    <property type="entry name" value="Haloacid_Dehalogenase"/>
    <property type="match status" value="1"/>
</dbReference>
<dbReference type="InterPro" id="IPR023214">
    <property type="entry name" value="HAD_sf"/>
</dbReference>
<evidence type="ECO:0000313" key="1">
    <source>
        <dbReference type="EMBL" id="AYM77011.1"/>
    </source>
</evidence>
<dbReference type="InterPro" id="IPR036412">
    <property type="entry name" value="HAD-like_sf"/>
</dbReference>
<dbReference type="InterPro" id="IPR023198">
    <property type="entry name" value="PGP-like_dom2"/>
</dbReference>
<dbReference type="PANTHER" id="PTHR43481:SF4">
    <property type="entry name" value="GLYCEROL-1-PHOSPHATE PHOSPHOHYDROLASE 1-RELATED"/>
    <property type="match status" value="1"/>
</dbReference>